<dbReference type="OMA" id="THFNEDM"/>
<evidence type="ECO:0000256" key="3">
    <source>
        <dbReference type="ARBA" id="ARBA00006972"/>
    </source>
</evidence>
<dbReference type="SMR" id="A0A1S4BRN1"/>
<comment type="subcellular location">
    <subcellularLocation>
        <location evidence="1">Cytoplasmic vesicle membrane</location>
        <topology evidence="1">Peripheral membrane protein</topology>
        <orientation evidence="1">Cytoplasmic side</orientation>
    </subcellularLocation>
    <subcellularLocation>
        <location evidence="2">Golgi apparatus</location>
    </subcellularLocation>
</comment>
<evidence type="ECO:0000256" key="2">
    <source>
        <dbReference type="ARBA" id="ARBA00004555"/>
    </source>
</evidence>
<evidence type="ECO:0000256" key="6">
    <source>
        <dbReference type="ARBA" id="ARBA00023034"/>
    </source>
</evidence>
<keyword evidence="6" id="KW-0333">Golgi apparatus</keyword>
<dbReference type="InterPro" id="IPR011012">
    <property type="entry name" value="Longin-like_dom_sf"/>
</dbReference>
<evidence type="ECO:0000256" key="8">
    <source>
        <dbReference type="ARBA" id="ARBA00023329"/>
    </source>
</evidence>
<dbReference type="GO" id="GO:0006896">
    <property type="term" value="P:Golgi to vacuole transport"/>
    <property type="evidence" value="ECO:0007669"/>
    <property type="project" value="InterPro"/>
</dbReference>
<dbReference type="SUPFAM" id="SSF64356">
    <property type="entry name" value="SNARE-like"/>
    <property type="match status" value="1"/>
</dbReference>
<dbReference type="CDD" id="cd14834">
    <property type="entry name" value="AP3_sigma"/>
    <property type="match status" value="1"/>
</dbReference>
<dbReference type="RefSeq" id="XP_016491542.1">
    <property type="nucleotide sequence ID" value="XM_016636056.2"/>
</dbReference>
<evidence type="ECO:0000256" key="5">
    <source>
        <dbReference type="ARBA" id="ARBA00022927"/>
    </source>
</evidence>
<evidence type="ECO:0000256" key="4">
    <source>
        <dbReference type="ARBA" id="ARBA00022448"/>
    </source>
</evidence>
<dbReference type="AlphaFoldDB" id="A0A1S4BRN1"/>
<keyword evidence="11" id="KW-1185">Reference proteome</keyword>
<dbReference type="Pfam" id="PF01217">
    <property type="entry name" value="Clat_adaptor_s"/>
    <property type="match status" value="1"/>
</dbReference>
<keyword evidence="7 9" id="KW-0472">Membrane</keyword>
<comment type="similarity">
    <text evidence="3 9">Belongs to the adaptor complexes small subunit family.</text>
</comment>
<keyword evidence="5 9" id="KW-0653">Protein transport</keyword>
<name>A0A1S4BRN1_TOBAC</name>
<dbReference type="PIRSF" id="PIRSF015588">
    <property type="entry name" value="AP_complex_sigma"/>
    <property type="match status" value="1"/>
</dbReference>
<protein>
    <recommendedName>
        <fullName evidence="9">AP complex subunit sigma</fullName>
    </recommendedName>
</protein>
<accession>A0A1S4BRN1</accession>
<evidence type="ECO:0000313" key="11">
    <source>
        <dbReference type="Proteomes" id="UP000790787"/>
    </source>
</evidence>
<dbReference type="GO" id="GO:0030659">
    <property type="term" value="C:cytoplasmic vesicle membrane"/>
    <property type="evidence" value="ECO:0007669"/>
    <property type="project" value="UniProtKB-SubCell"/>
</dbReference>
<gene>
    <name evidence="12" type="primary">LOC107811169</name>
</gene>
<dbReference type="GO" id="GO:0005794">
    <property type="term" value="C:Golgi apparatus"/>
    <property type="evidence" value="ECO:0007669"/>
    <property type="project" value="UniProtKB-SubCell"/>
</dbReference>
<keyword evidence="4 9" id="KW-0813">Transport</keyword>
<dbReference type="InterPro" id="IPR000804">
    <property type="entry name" value="Clathrin_sm-chain_CS"/>
</dbReference>
<sequence length="167" mass="19252">MIKAVMVINTLGKPRLSKFYEFQPAEKQQELIRHVYAVLSNRPENVSNFIRSLGSIFGQDTRLVYKHYATLYFVFLFDNSENELAMLDLIQVFVETLDKCFRSVCELDVVFNYSKMHTILDEIILGGQVLETDSVEVMKAIEEITKLESTTSASTLINKSIPSWWAR</sequence>
<dbReference type="RefSeq" id="XP_016491542.1">
    <property type="nucleotide sequence ID" value="XM_016636056.1"/>
</dbReference>
<evidence type="ECO:0000313" key="12">
    <source>
        <dbReference type="RefSeq" id="XP_016491542.1"/>
    </source>
</evidence>
<proteinExistence type="inferred from homology"/>
<dbReference type="FunFam" id="3.30.450.60:FF:000001">
    <property type="entry name" value="AP complex subunit sigma"/>
    <property type="match status" value="1"/>
</dbReference>
<evidence type="ECO:0000256" key="1">
    <source>
        <dbReference type="ARBA" id="ARBA00004180"/>
    </source>
</evidence>
<evidence type="ECO:0000256" key="9">
    <source>
        <dbReference type="PIRNR" id="PIRNR015588"/>
    </source>
</evidence>
<dbReference type="PANTHER" id="PTHR11753">
    <property type="entry name" value="ADAPTOR COMPLEXES SMALL SUBUNIT FAMILY"/>
    <property type="match status" value="1"/>
</dbReference>
<reference evidence="12" key="2">
    <citation type="submission" date="2025-08" db="UniProtKB">
        <authorList>
            <consortium name="RefSeq"/>
        </authorList>
    </citation>
    <scope>IDENTIFICATION</scope>
    <source>
        <tissue evidence="12">Leaf</tissue>
    </source>
</reference>
<dbReference type="GO" id="GO:0006886">
    <property type="term" value="P:intracellular protein transport"/>
    <property type="evidence" value="ECO:0007669"/>
    <property type="project" value="UniProtKB-UniRule"/>
</dbReference>
<dbReference type="STRING" id="4097.A0A1S4BRN1"/>
<dbReference type="InterPro" id="IPR022775">
    <property type="entry name" value="AP_mu_sigma_su"/>
</dbReference>
<dbReference type="InterPro" id="IPR027155">
    <property type="entry name" value="APS3"/>
</dbReference>
<dbReference type="Proteomes" id="UP000790787">
    <property type="component" value="Chromosome 3"/>
</dbReference>
<evidence type="ECO:0000256" key="7">
    <source>
        <dbReference type="ARBA" id="ARBA00023136"/>
    </source>
</evidence>
<dbReference type="InterPro" id="IPR016635">
    <property type="entry name" value="AP_complex_ssu"/>
</dbReference>
<dbReference type="PROSITE" id="PS00989">
    <property type="entry name" value="CLAT_ADAPTOR_S"/>
    <property type="match status" value="1"/>
</dbReference>
<dbReference type="GO" id="GO:0016192">
    <property type="term" value="P:vesicle-mediated transport"/>
    <property type="evidence" value="ECO:0000318"/>
    <property type="project" value="GO_Central"/>
</dbReference>
<dbReference type="OrthoDB" id="10261046at2759"/>
<reference evidence="11" key="1">
    <citation type="journal article" date="2014" name="Nat. Commun.">
        <title>The tobacco genome sequence and its comparison with those of tomato and potato.</title>
        <authorList>
            <person name="Sierro N."/>
            <person name="Battey J.N."/>
            <person name="Ouadi S."/>
            <person name="Bakaher N."/>
            <person name="Bovet L."/>
            <person name="Willig A."/>
            <person name="Goepfert S."/>
            <person name="Peitsch M.C."/>
            <person name="Ivanov N.V."/>
        </authorList>
    </citation>
    <scope>NUCLEOTIDE SEQUENCE [LARGE SCALE GENOMIC DNA]</scope>
</reference>
<dbReference type="GeneID" id="107811169"/>
<dbReference type="KEGG" id="nta:107811169"/>
<organism evidence="11 12">
    <name type="scientific">Nicotiana tabacum</name>
    <name type="common">Common tobacco</name>
    <dbReference type="NCBI Taxonomy" id="4097"/>
    <lineage>
        <taxon>Eukaryota</taxon>
        <taxon>Viridiplantae</taxon>
        <taxon>Streptophyta</taxon>
        <taxon>Embryophyta</taxon>
        <taxon>Tracheophyta</taxon>
        <taxon>Spermatophyta</taxon>
        <taxon>Magnoliopsida</taxon>
        <taxon>eudicotyledons</taxon>
        <taxon>Gunneridae</taxon>
        <taxon>Pentapetalae</taxon>
        <taxon>asterids</taxon>
        <taxon>lamiids</taxon>
        <taxon>Solanales</taxon>
        <taxon>Solanaceae</taxon>
        <taxon>Nicotianoideae</taxon>
        <taxon>Nicotianeae</taxon>
        <taxon>Nicotiana</taxon>
    </lineage>
</organism>
<evidence type="ECO:0000259" key="10">
    <source>
        <dbReference type="Pfam" id="PF01217"/>
    </source>
</evidence>
<keyword evidence="8" id="KW-0968">Cytoplasmic vesicle</keyword>
<dbReference type="PaxDb" id="4097-A0A1S4BRN1"/>
<dbReference type="Gene3D" id="3.30.450.60">
    <property type="match status" value="1"/>
</dbReference>
<feature type="domain" description="AP complex mu/sigma subunit" evidence="10">
    <location>
        <begin position="1"/>
        <end position="146"/>
    </location>
</feature>
<dbReference type="GO" id="GO:0030123">
    <property type="term" value="C:AP-3 adaptor complex"/>
    <property type="evidence" value="ECO:0007669"/>
    <property type="project" value="InterPro"/>
</dbReference>